<feature type="chain" id="PRO_5042251288" description="Ig-like domain-containing protein" evidence="1">
    <location>
        <begin position="25"/>
        <end position="610"/>
    </location>
</feature>
<keyword evidence="1" id="KW-0732">Signal</keyword>
<organism evidence="3 4">
    <name type="scientific">Potamilus streckersoni</name>
    <dbReference type="NCBI Taxonomy" id="2493646"/>
    <lineage>
        <taxon>Eukaryota</taxon>
        <taxon>Metazoa</taxon>
        <taxon>Spiralia</taxon>
        <taxon>Lophotrochozoa</taxon>
        <taxon>Mollusca</taxon>
        <taxon>Bivalvia</taxon>
        <taxon>Autobranchia</taxon>
        <taxon>Heteroconchia</taxon>
        <taxon>Palaeoheterodonta</taxon>
        <taxon>Unionida</taxon>
        <taxon>Unionoidea</taxon>
        <taxon>Unionidae</taxon>
        <taxon>Ambleminae</taxon>
        <taxon>Lampsilini</taxon>
        <taxon>Potamilus</taxon>
    </lineage>
</organism>
<sequence length="610" mass="65588">MTRSDCSCLFSLVILLAALYSVVGVSMYITPSPMIVDPSSETAVLKLECSSDGTSNISGVYTLAILRRRSADIEYTRVAQLGVYGGKLDPNVPADLLAKSPNVIGGLEGTPSTSGRVILNMDSRGLTCNDQAEFKCELTYEDTRASGTVTVSTHSYLTVIAAPRDAKITGAFYEIGGNPTQLNDDSGLNVDTRITYICTANIGSDPNVVIVWEKSSQIGTCTEFVTYNPVVSTDIVQGSVIQRNCSFSRTSSMYYNMTPFDDFGVAFRCKVRAFIGGKWYEKISAHRKTYTVHSPTNVSSASTNSSVIADGIFMYVTPSTIVVDSNSASAAHKLELTCSGGRTTNITGAVSLAISRRKFTEANYTVLAQIPEGSKLDQSIPADILAKSPNISGSLLGNPPLMGKLIISMDAGGLSCIDQAVFRCEMTYKALGASGTAIIYADNYLTVITLPTKIEITDAFYEKDGTLKQITNTSVLHTGTKIMYKCSANIGNDPNVVIVWEKSTLDGPATEFVAYTPTVSTDVVQDPVTQSNCSFSRTSSMNYRLTSSDDKGIKFRCKVQAYLDGKLYESISSHQRTHAVSVSKSASLVTPITSITGLIIISLSIYQMYG</sequence>
<keyword evidence="4" id="KW-1185">Reference proteome</keyword>
<reference evidence="3" key="3">
    <citation type="submission" date="2023-05" db="EMBL/GenBank/DDBJ databases">
        <authorList>
            <person name="Smith C.H."/>
        </authorList>
    </citation>
    <scope>NUCLEOTIDE SEQUENCE</scope>
    <source>
        <strain evidence="3">CHS0354</strain>
        <tissue evidence="3">Mantle</tissue>
    </source>
</reference>
<dbReference type="PROSITE" id="PS50835">
    <property type="entry name" value="IG_LIKE"/>
    <property type="match status" value="1"/>
</dbReference>
<feature type="signal peptide" evidence="1">
    <location>
        <begin position="1"/>
        <end position="24"/>
    </location>
</feature>
<protein>
    <recommendedName>
        <fullName evidence="2">Ig-like domain-containing protein</fullName>
    </recommendedName>
</protein>
<dbReference type="PANTHER" id="PTHR45889:SF8">
    <property type="entry name" value="IG-LIKE DOMAIN-CONTAINING PROTEIN"/>
    <property type="match status" value="1"/>
</dbReference>
<evidence type="ECO:0000313" key="4">
    <source>
        <dbReference type="Proteomes" id="UP001195483"/>
    </source>
</evidence>
<dbReference type="InterPro" id="IPR007110">
    <property type="entry name" value="Ig-like_dom"/>
</dbReference>
<gene>
    <name evidence="3" type="ORF">CHS0354_002403</name>
</gene>
<evidence type="ECO:0000256" key="1">
    <source>
        <dbReference type="SAM" id="SignalP"/>
    </source>
</evidence>
<dbReference type="PANTHER" id="PTHR45889">
    <property type="entry name" value="IG-LIKE DOMAIN-CONTAINING PROTEIN"/>
    <property type="match status" value="1"/>
</dbReference>
<name>A0AAE0RUG7_9BIVA</name>
<comment type="caution">
    <text evidence="3">The sequence shown here is derived from an EMBL/GenBank/DDBJ whole genome shotgun (WGS) entry which is preliminary data.</text>
</comment>
<reference evidence="3" key="2">
    <citation type="journal article" date="2021" name="Genome Biol. Evol.">
        <title>Developing a high-quality reference genome for a parasitic bivalve with doubly uniparental inheritance (Bivalvia: Unionida).</title>
        <authorList>
            <person name="Smith C.H."/>
        </authorList>
    </citation>
    <scope>NUCLEOTIDE SEQUENCE</scope>
    <source>
        <strain evidence="3">CHS0354</strain>
        <tissue evidence="3">Mantle</tissue>
    </source>
</reference>
<evidence type="ECO:0000313" key="3">
    <source>
        <dbReference type="EMBL" id="KAK3579753.1"/>
    </source>
</evidence>
<dbReference type="Proteomes" id="UP001195483">
    <property type="component" value="Unassembled WGS sequence"/>
</dbReference>
<evidence type="ECO:0000259" key="2">
    <source>
        <dbReference type="PROSITE" id="PS50835"/>
    </source>
</evidence>
<accession>A0AAE0RUG7</accession>
<proteinExistence type="predicted"/>
<dbReference type="EMBL" id="JAEAOA010000204">
    <property type="protein sequence ID" value="KAK3579753.1"/>
    <property type="molecule type" value="Genomic_DNA"/>
</dbReference>
<feature type="domain" description="Ig-like" evidence="2">
    <location>
        <begin position="451"/>
        <end position="583"/>
    </location>
</feature>
<dbReference type="AlphaFoldDB" id="A0AAE0RUG7"/>
<reference evidence="3" key="1">
    <citation type="journal article" date="2021" name="Genome Biol. Evol.">
        <title>A High-Quality Reference Genome for a Parasitic Bivalve with Doubly Uniparental Inheritance (Bivalvia: Unionida).</title>
        <authorList>
            <person name="Smith C.H."/>
        </authorList>
    </citation>
    <scope>NUCLEOTIDE SEQUENCE</scope>
    <source>
        <strain evidence="3">CHS0354</strain>
    </source>
</reference>